<evidence type="ECO:0000313" key="2">
    <source>
        <dbReference type="EMBL" id="MBO8192649.1"/>
    </source>
</evidence>
<dbReference type="EMBL" id="JADKMA010000056">
    <property type="protein sequence ID" value="MBO8192649.1"/>
    <property type="molecule type" value="Genomic_DNA"/>
</dbReference>
<dbReference type="RefSeq" id="WP_209239736.1">
    <property type="nucleotide sequence ID" value="NZ_JADKMA010000056.1"/>
</dbReference>
<reference evidence="2 3" key="1">
    <citation type="submission" date="2020-11" db="EMBL/GenBank/DDBJ databases">
        <title>Streptomyces spirodelae sp. nov., isolated from duckweed.</title>
        <authorList>
            <person name="Saimee Y."/>
            <person name="Duangmal K."/>
        </authorList>
    </citation>
    <scope>NUCLEOTIDE SEQUENCE [LARGE SCALE GENOMIC DNA]</scope>
    <source>
        <strain evidence="2 3">S16-07</strain>
    </source>
</reference>
<comment type="caution">
    <text evidence="2">The sequence shown here is derived from an EMBL/GenBank/DDBJ whole genome shotgun (WGS) entry which is preliminary data.</text>
</comment>
<feature type="transmembrane region" description="Helical" evidence="1">
    <location>
        <begin position="236"/>
        <end position="254"/>
    </location>
</feature>
<protein>
    <submittedName>
        <fullName evidence="2">ABC transporter permease</fullName>
    </submittedName>
</protein>
<feature type="transmembrane region" description="Helical" evidence="1">
    <location>
        <begin position="147"/>
        <end position="170"/>
    </location>
</feature>
<evidence type="ECO:0000313" key="3">
    <source>
        <dbReference type="Proteomes" id="UP001519064"/>
    </source>
</evidence>
<sequence length="349" mass="34964">MATTPAPSPGRARGPLTLLVAVPLIVAFALWAFAWPAARTAPRDLPLGVAGPPAAVEQLTGQLQQHKGAFEVHRYHDEAAARKAIRDREVYGAVVASPSGPKMLTASAAGPVVAQLLTQAASRTAPEGTTVHTEDVVPAPPNDPRGAVLSTSVLPLALAGVLAGALTVLLRLRGTRAVGALMGAAALVGLVAAALADSWLGALSGNWWAEAAAFGLTVLAVSSTVAGLGALLGPKGIGLGGLLSVLLGNPWSGVSSAPEMLPEPLGALGQLLPPGAGGTLLRGVGLFDGRAVDTPVLVLTAWTVLGLLAVTVGGLRGEGARTRSEETGGEATGTAGTTVLRNRLSDMRS</sequence>
<dbReference type="Proteomes" id="UP001519064">
    <property type="component" value="Unassembled WGS sequence"/>
</dbReference>
<feature type="transmembrane region" description="Helical" evidence="1">
    <location>
        <begin position="296"/>
        <end position="315"/>
    </location>
</feature>
<keyword evidence="1" id="KW-1133">Transmembrane helix</keyword>
<feature type="transmembrane region" description="Helical" evidence="1">
    <location>
        <begin position="177"/>
        <end position="195"/>
    </location>
</feature>
<accession>A0ABS3XB99</accession>
<keyword evidence="3" id="KW-1185">Reference proteome</keyword>
<keyword evidence="1" id="KW-0812">Transmembrane</keyword>
<feature type="transmembrane region" description="Helical" evidence="1">
    <location>
        <begin position="16"/>
        <end position="38"/>
    </location>
</feature>
<organism evidence="2 3">
    <name type="scientific">Streptomyces oryzae</name>
    <dbReference type="NCBI Taxonomy" id="1434886"/>
    <lineage>
        <taxon>Bacteria</taxon>
        <taxon>Bacillati</taxon>
        <taxon>Actinomycetota</taxon>
        <taxon>Actinomycetes</taxon>
        <taxon>Kitasatosporales</taxon>
        <taxon>Streptomycetaceae</taxon>
        <taxon>Streptomyces</taxon>
    </lineage>
</organism>
<name>A0ABS3XB99_9ACTN</name>
<evidence type="ECO:0000256" key="1">
    <source>
        <dbReference type="SAM" id="Phobius"/>
    </source>
</evidence>
<proteinExistence type="predicted"/>
<gene>
    <name evidence="2" type="ORF">ITI46_13380</name>
</gene>
<feature type="transmembrane region" description="Helical" evidence="1">
    <location>
        <begin position="207"/>
        <end position="229"/>
    </location>
</feature>
<keyword evidence="1" id="KW-0472">Membrane</keyword>